<organism evidence="2 4">
    <name type="scientific">Porphyromonas crevioricanis</name>
    <dbReference type="NCBI Taxonomy" id="393921"/>
    <lineage>
        <taxon>Bacteria</taxon>
        <taxon>Pseudomonadati</taxon>
        <taxon>Bacteroidota</taxon>
        <taxon>Bacteroidia</taxon>
        <taxon>Bacteroidales</taxon>
        <taxon>Porphyromonadaceae</taxon>
        <taxon>Porphyromonas</taxon>
    </lineage>
</organism>
<dbReference type="InterPro" id="IPR025635">
    <property type="entry name" value="DUF4293"/>
</dbReference>
<reference evidence="3 5" key="2">
    <citation type="submission" date="2018-06" db="EMBL/GenBank/DDBJ databases">
        <authorList>
            <consortium name="Pathogen Informatics"/>
            <person name="Doyle S."/>
        </authorList>
    </citation>
    <scope>NUCLEOTIDE SEQUENCE [LARGE SCALE GENOMIC DNA]</scope>
    <source>
        <strain evidence="3 5">NCTC12858</strain>
    </source>
</reference>
<proteinExistence type="predicted"/>
<dbReference type="EMBL" id="LS483447">
    <property type="protein sequence ID" value="SQH72273.1"/>
    <property type="molecule type" value="Genomic_DNA"/>
</dbReference>
<dbReference type="Pfam" id="PF14126">
    <property type="entry name" value="DUF4293"/>
    <property type="match status" value="1"/>
</dbReference>
<keyword evidence="1" id="KW-0472">Membrane</keyword>
<sequence length="149" mass="16983">MWQRIQTLWLLLAGVAMTMLLFLPLAVAYGADTYEITTAGIRSMSAQLVKPTWGLFFVDFLSVLVSFITIFLYKRRILQIRLCVFNILLILGLLVYFAMIAYSFISAEGLSFSFKLWMSLPFVSIILLYLAIRGIGADEAKIRALNRLR</sequence>
<reference evidence="2 4" key="1">
    <citation type="submission" date="2014-08" db="EMBL/GenBank/DDBJ databases">
        <title>Porphyromonas crevioricanis strain:COT-253_OH1447 Genome sequencing.</title>
        <authorList>
            <person name="Wallis C."/>
            <person name="Deusch O."/>
            <person name="O'Flynn C."/>
            <person name="Davis I."/>
            <person name="Jospin G."/>
            <person name="Darling A.E."/>
            <person name="Coil D.A."/>
            <person name="Alexiev A."/>
            <person name="Horsfall A."/>
            <person name="Kirkwood N."/>
            <person name="Harris S."/>
            <person name="Eisen J.A."/>
        </authorList>
    </citation>
    <scope>NUCLEOTIDE SEQUENCE [LARGE SCALE GENOMIC DNA]</scope>
    <source>
        <strain evidence="4">COT-253 OH1447</strain>
        <strain evidence="2">COT-253_OH1447</strain>
    </source>
</reference>
<feature type="transmembrane region" description="Helical" evidence="1">
    <location>
        <begin position="85"/>
        <end position="105"/>
    </location>
</feature>
<feature type="transmembrane region" description="Helical" evidence="1">
    <location>
        <begin position="117"/>
        <end position="136"/>
    </location>
</feature>
<dbReference type="Proteomes" id="UP000030136">
    <property type="component" value="Unassembled WGS sequence"/>
</dbReference>
<keyword evidence="1" id="KW-1133">Transmembrane helix</keyword>
<evidence type="ECO:0008006" key="6">
    <source>
        <dbReference type="Google" id="ProtNLM"/>
    </source>
</evidence>
<evidence type="ECO:0000313" key="2">
    <source>
        <dbReference type="EMBL" id="KGN94247.1"/>
    </source>
</evidence>
<dbReference type="EMBL" id="JQJC01000020">
    <property type="protein sequence ID" value="KGN94247.1"/>
    <property type="molecule type" value="Genomic_DNA"/>
</dbReference>
<protein>
    <recommendedName>
        <fullName evidence="6">DUF4293 domain-containing protein</fullName>
    </recommendedName>
</protein>
<accession>A0A0A2FVQ8</accession>
<gene>
    <name evidence="2" type="ORF">HQ38_06915</name>
    <name evidence="3" type="ORF">NCTC12858_00079</name>
</gene>
<dbReference type="STRING" id="393921.HQ45_04415"/>
<dbReference type="eggNOG" id="ENOG503333M">
    <property type="taxonomic scope" value="Bacteria"/>
</dbReference>
<evidence type="ECO:0000313" key="4">
    <source>
        <dbReference type="Proteomes" id="UP000030136"/>
    </source>
</evidence>
<dbReference type="KEGG" id="pcre:NCTC12858_00079"/>
<keyword evidence="5" id="KW-1185">Reference proteome</keyword>
<dbReference type="OrthoDB" id="594989at2"/>
<evidence type="ECO:0000313" key="3">
    <source>
        <dbReference type="EMBL" id="SQH72273.1"/>
    </source>
</evidence>
<keyword evidence="1" id="KW-0812">Transmembrane</keyword>
<evidence type="ECO:0000256" key="1">
    <source>
        <dbReference type="SAM" id="Phobius"/>
    </source>
</evidence>
<dbReference type="Proteomes" id="UP000249300">
    <property type="component" value="Chromosome 1"/>
</dbReference>
<feature type="transmembrane region" description="Helical" evidence="1">
    <location>
        <begin position="52"/>
        <end position="73"/>
    </location>
</feature>
<name>A0A0A2FVQ8_9PORP</name>
<dbReference type="AlphaFoldDB" id="A0A0A2FVQ8"/>
<dbReference type="RefSeq" id="WP_023937081.1">
    <property type="nucleotide sequence ID" value="NZ_FUXH01000003.1"/>
</dbReference>
<evidence type="ECO:0000313" key="5">
    <source>
        <dbReference type="Proteomes" id="UP000249300"/>
    </source>
</evidence>